<feature type="non-terminal residue" evidence="2">
    <location>
        <position position="1"/>
    </location>
</feature>
<dbReference type="EMBL" id="GBEZ01011307">
    <property type="protein sequence ID" value="JAC74466.1"/>
    <property type="molecule type" value="Transcribed_RNA"/>
</dbReference>
<protein>
    <submittedName>
        <fullName evidence="2">Uncharacterized protein</fullName>
    </submittedName>
</protein>
<feature type="region of interest" description="Disordered" evidence="1">
    <location>
        <begin position="81"/>
        <end position="109"/>
    </location>
</feature>
<name>A0A061RV58_9CHLO</name>
<feature type="compositionally biased region" description="Basic residues" evidence="1">
    <location>
        <begin position="242"/>
        <end position="255"/>
    </location>
</feature>
<feature type="region of interest" description="Disordered" evidence="1">
    <location>
        <begin position="146"/>
        <end position="170"/>
    </location>
</feature>
<feature type="compositionally biased region" description="Basic and acidic residues" evidence="1">
    <location>
        <begin position="151"/>
        <end position="164"/>
    </location>
</feature>
<gene>
    <name evidence="2" type="ORF">TSPGSL018_25847</name>
</gene>
<organism evidence="2">
    <name type="scientific">Tetraselmis sp. GSL018</name>
    <dbReference type="NCBI Taxonomy" id="582737"/>
    <lineage>
        <taxon>Eukaryota</taxon>
        <taxon>Viridiplantae</taxon>
        <taxon>Chlorophyta</taxon>
        <taxon>core chlorophytes</taxon>
        <taxon>Chlorodendrophyceae</taxon>
        <taxon>Chlorodendrales</taxon>
        <taxon>Chlorodendraceae</taxon>
        <taxon>Tetraselmis</taxon>
    </lineage>
</organism>
<sequence length="348" mass="40371">DATRYRQLQIPLPPILLKPKEWWTARLSDVGLRNDTASSEAFAAEKHHWEEGYRIHRIQSGGTIHALKKVKIKRKHVVSTRLNPGSFSPVDHATGRARGATDATRETDARGSFSKFVGAGGWNGVRKLDDDEKRLFRHRRPNLVRNQKSRVKAERDRAEQEHHLPGFQARDWQSHLRTSQVDTYASVGKHAAEEEEVAKVLDIDIHNADTLRLEHHIANIKSMIKTSQDEQRTAREELQSKSLRRNQKSSSKARSRISALKQRETKLLQQQVAIENELMHRHAEEDMRADPRVQAYRQRQAGLLHRHTDNEQRDLRAGKEHSKRRDWVDRFSPMTHRVRIFRHPGRAG</sequence>
<reference evidence="2" key="1">
    <citation type="submission" date="2014-05" db="EMBL/GenBank/DDBJ databases">
        <title>The transcriptome of the halophilic microalga Tetraselmis sp. GSL018 isolated from the Great Salt Lake, Utah.</title>
        <authorList>
            <person name="Jinkerson R.E."/>
            <person name="D'Adamo S."/>
            <person name="Posewitz M.C."/>
        </authorList>
    </citation>
    <scope>NUCLEOTIDE SEQUENCE</scope>
    <source>
        <strain evidence="2">GSL018</strain>
    </source>
</reference>
<accession>A0A061RV58</accession>
<feature type="compositionally biased region" description="Basic and acidic residues" evidence="1">
    <location>
        <begin position="227"/>
        <end position="239"/>
    </location>
</feature>
<feature type="region of interest" description="Disordered" evidence="1">
    <location>
        <begin position="224"/>
        <end position="260"/>
    </location>
</feature>
<evidence type="ECO:0000256" key="1">
    <source>
        <dbReference type="SAM" id="MobiDB-lite"/>
    </source>
</evidence>
<feature type="non-terminal residue" evidence="2">
    <location>
        <position position="348"/>
    </location>
</feature>
<proteinExistence type="predicted"/>
<evidence type="ECO:0000313" key="2">
    <source>
        <dbReference type="EMBL" id="JAC74466.1"/>
    </source>
</evidence>
<dbReference type="AlphaFoldDB" id="A0A061RV58"/>